<dbReference type="GO" id="GO:0050568">
    <property type="term" value="F:protein-glutamine glutaminase activity"/>
    <property type="evidence" value="ECO:0007669"/>
    <property type="project" value="UniProtKB-UniRule"/>
</dbReference>
<comment type="catalytic activity">
    <reaction evidence="3">
        <text>L-glutaminyl-[protein] + H2O = L-glutamyl-[protein] + NH4(+)</text>
        <dbReference type="Rhea" id="RHEA:16441"/>
        <dbReference type="Rhea" id="RHEA-COMP:10207"/>
        <dbReference type="Rhea" id="RHEA-COMP:10208"/>
        <dbReference type="ChEBI" id="CHEBI:15377"/>
        <dbReference type="ChEBI" id="CHEBI:28938"/>
        <dbReference type="ChEBI" id="CHEBI:29973"/>
        <dbReference type="ChEBI" id="CHEBI:30011"/>
        <dbReference type="EC" id="3.5.1.44"/>
    </reaction>
</comment>
<dbReference type="Proteomes" id="UP000438699">
    <property type="component" value="Unassembled WGS sequence"/>
</dbReference>
<accession>A0A6N6MZS8</accession>
<dbReference type="AlphaFoldDB" id="A0A6N6MZS8"/>
<dbReference type="OrthoDB" id="9807202at2"/>
<protein>
    <recommendedName>
        <fullName evidence="3">Probable chemoreceptor glutamine deamidase CheD</fullName>
        <ecNumber evidence="3">3.5.1.44</ecNumber>
    </recommendedName>
</protein>
<evidence type="ECO:0000313" key="5">
    <source>
        <dbReference type="Proteomes" id="UP000438699"/>
    </source>
</evidence>
<dbReference type="InterPro" id="IPR005659">
    <property type="entry name" value="Chemorcpt_Glu_NH3ase_CheD"/>
</dbReference>
<sequence>MNPVVVNISDMKIATDPKAVLATYSLGSCLGVTVYDPVTRAGGLIHCLLARASAAREKARQNPYMFVTTGVPLMVRKLMQKGAALDRMVFKAAGGANMRSDNIFRTGENNYMALRRLLERNNIKLAAESVGGSIPRSMYLHLDTGRVVIKSLGVESEL</sequence>
<evidence type="ECO:0000256" key="3">
    <source>
        <dbReference type="HAMAP-Rule" id="MF_01440"/>
    </source>
</evidence>
<dbReference type="InterPro" id="IPR011324">
    <property type="entry name" value="Cytotoxic_necrot_fac-like_cat"/>
</dbReference>
<evidence type="ECO:0000313" key="4">
    <source>
        <dbReference type="EMBL" id="KAB1439113.1"/>
    </source>
</evidence>
<dbReference type="SUPFAM" id="SSF64438">
    <property type="entry name" value="CNF1/YfiH-like putative cysteine hydrolases"/>
    <property type="match status" value="1"/>
</dbReference>
<dbReference type="EC" id="3.5.1.44" evidence="3"/>
<keyword evidence="1 3" id="KW-0145">Chemotaxis</keyword>
<dbReference type="InterPro" id="IPR038592">
    <property type="entry name" value="CheD-like_sf"/>
</dbReference>
<dbReference type="EMBL" id="WAIE01000008">
    <property type="protein sequence ID" value="KAB1439113.1"/>
    <property type="molecule type" value="Genomic_DNA"/>
</dbReference>
<evidence type="ECO:0000256" key="1">
    <source>
        <dbReference type="ARBA" id="ARBA00022500"/>
    </source>
</evidence>
<dbReference type="HAMAP" id="MF_01440">
    <property type="entry name" value="CheD"/>
    <property type="match status" value="1"/>
</dbReference>
<dbReference type="GO" id="GO:0006935">
    <property type="term" value="P:chemotaxis"/>
    <property type="evidence" value="ECO:0007669"/>
    <property type="project" value="UniProtKB-UniRule"/>
</dbReference>
<name>A0A6N6MZS8_9BACT</name>
<keyword evidence="5" id="KW-1185">Reference proteome</keyword>
<keyword evidence="2 3" id="KW-0378">Hydrolase</keyword>
<dbReference type="PANTHER" id="PTHR35147">
    <property type="entry name" value="CHEMORECEPTOR GLUTAMINE DEAMIDASE CHED-RELATED"/>
    <property type="match status" value="1"/>
</dbReference>
<dbReference type="PANTHER" id="PTHR35147:SF1">
    <property type="entry name" value="CHEMORECEPTOR GLUTAMINE DEAMIDASE CHED-RELATED"/>
    <property type="match status" value="1"/>
</dbReference>
<proteinExistence type="inferred from homology"/>
<gene>
    <name evidence="3" type="primary">cheD</name>
    <name evidence="4" type="ORF">F8A88_14500</name>
</gene>
<dbReference type="RefSeq" id="WP_151151898.1">
    <property type="nucleotide sequence ID" value="NZ_WAIE01000008.1"/>
</dbReference>
<comment type="caution">
    <text evidence="4">The sequence shown here is derived from an EMBL/GenBank/DDBJ whole genome shotgun (WGS) entry which is preliminary data.</text>
</comment>
<evidence type="ECO:0000256" key="2">
    <source>
        <dbReference type="ARBA" id="ARBA00022801"/>
    </source>
</evidence>
<reference evidence="4 5" key="1">
    <citation type="journal article" date="2017" name="Int. J. Syst. Evol. Microbiol.">
        <title>Desulfovibrio senegalensis sp. nov., a mesophilic sulfate reducer isolated from marine sediment.</title>
        <authorList>
            <person name="Thioye A."/>
            <person name="Gam Z.B.A."/>
            <person name="Mbengue M."/>
            <person name="Cayol J.L."/>
            <person name="Joseph-Bartoli M."/>
            <person name="Toure-Kane C."/>
            <person name="Labat M."/>
        </authorList>
    </citation>
    <scope>NUCLEOTIDE SEQUENCE [LARGE SCALE GENOMIC DNA]</scope>
    <source>
        <strain evidence="4 5">DSM 101509</strain>
    </source>
</reference>
<organism evidence="4 5">
    <name type="scientific">Pseudodesulfovibrio senegalensis</name>
    <dbReference type="NCBI Taxonomy" id="1721087"/>
    <lineage>
        <taxon>Bacteria</taxon>
        <taxon>Pseudomonadati</taxon>
        <taxon>Thermodesulfobacteriota</taxon>
        <taxon>Desulfovibrionia</taxon>
        <taxon>Desulfovibrionales</taxon>
        <taxon>Desulfovibrionaceae</taxon>
    </lineage>
</organism>
<dbReference type="CDD" id="cd16352">
    <property type="entry name" value="CheD"/>
    <property type="match status" value="1"/>
</dbReference>
<dbReference type="Pfam" id="PF03975">
    <property type="entry name" value="CheD"/>
    <property type="match status" value="1"/>
</dbReference>
<comment type="similarity">
    <text evidence="3">Belongs to the CheD family.</text>
</comment>
<comment type="function">
    <text evidence="3">Probably deamidates glutamine residues to glutamate on methyl-accepting chemotaxis receptors (MCPs), playing an important role in chemotaxis.</text>
</comment>
<dbReference type="Gene3D" id="3.30.1330.200">
    <property type="match status" value="1"/>
</dbReference>